<name>A0A837NVU2_VIBSP</name>
<keyword evidence="1" id="KW-0472">Membrane</keyword>
<proteinExistence type="predicted"/>
<accession>A0A837NVU2</accession>
<dbReference type="Proteomes" id="UP000050463">
    <property type="component" value="Unassembled WGS sequence"/>
</dbReference>
<keyword evidence="1" id="KW-0812">Transmembrane</keyword>
<comment type="caution">
    <text evidence="2">The sequence shown here is derived from an EMBL/GenBank/DDBJ whole genome shotgun (WGS) entry which is preliminary data.</text>
</comment>
<feature type="transmembrane region" description="Helical" evidence="1">
    <location>
        <begin position="108"/>
        <end position="127"/>
    </location>
</feature>
<dbReference type="EMBL" id="LIZK01000003">
    <property type="protein sequence ID" value="KPL94851.1"/>
    <property type="molecule type" value="Genomic_DNA"/>
</dbReference>
<feature type="transmembrane region" description="Helical" evidence="1">
    <location>
        <begin position="32"/>
        <end position="52"/>
    </location>
</feature>
<evidence type="ECO:0000313" key="2">
    <source>
        <dbReference type="EMBL" id="KPL94851.1"/>
    </source>
</evidence>
<protein>
    <submittedName>
        <fullName evidence="2">Uncharacterized protein</fullName>
    </submittedName>
</protein>
<reference evidence="2 3" key="1">
    <citation type="submission" date="2015-08" db="EMBL/GenBank/DDBJ databases">
        <title>Draft Genome Sequence of Vibrio splendidus UCD-SED7.</title>
        <authorList>
            <person name="Lee R.D."/>
            <person name="Lang J.M."/>
            <person name="Coil D.A."/>
            <person name="Jospin G."/>
            <person name="Eisen J.A."/>
        </authorList>
    </citation>
    <scope>NUCLEOTIDE SEQUENCE [LARGE SCALE GENOMIC DNA]</scope>
    <source>
        <strain evidence="2 3">UCD-SED7</strain>
    </source>
</reference>
<feature type="transmembrane region" description="Helical" evidence="1">
    <location>
        <begin position="73"/>
        <end position="93"/>
    </location>
</feature>
<dbReference type="AlphaFoldDB" id="A0A837NVU2"/>
<gene>
    <name evidence="2" type="ORF">AN168_10085</name>
</gene>
<keyword evidence="1" id="KW-1133">Transmembrane helix</keyword>
<sequence length="484" mass="54518">MTVEIDNSKVSALPSGGTLSYFESKWLQIGDVAVPLIIVMIFGILLSGYFLLNKRSDVTLFFAKFTHSSYGQLLLTSIGILWASIISVFGGKLQEQWFEGKIWGAENLVFGISVILALILSVLHYIYSQIKEQHNQSRPSYNAIHENSVHNVNVTSIVNSCMLDLKDVVTKEKREKGSFLGDDINAEEYNKLLDSALEICMESILLVTKRISEGNDDVTVKANIFNLITSASVHASFIEQGEHKQEGESIFTKQSIDNSPFFLFSSNFHSRLEHCKYILACDQSYTCKIDRNNIFEQCGKVEEQDIPAICMPVSFSEFVSDNKLAHPNLFGAPEAITSNREVYIGNISKHVDKFFDDLKKSPDYKEHVTGHYESSIRSYYAKDKDKPKSILSIPIGKFNLNINKLAYPSTYDQPACVLNIYVNRINFLENELKSEAFYSMLRPLCHNLSMLISLKIAYTNMLKVYTDTSTVVTSVSQPKEVANG</sequence>
<evidence type="ECO:0000256" key="1">
    <source>
        <dbReference type="SAM" id="Phobius"/>
    </source>
</evidence>
<evidence type="ECO:0000313" key="3">
    <source>
        <dbReference type="Proteomes" id="UP000050463"/>
    </source>
</evidence>
<organism evidence="2 3">
    <name type="scientific">Vibrio splendidus</name>
    <dbReference type="NCBI Taxonomy" id="29497"/>
    <lineage>
        <taxon>Bacteria</taxon>
        <taxon>Pseudomonadati</taxon>
        <taxon>Pseudomonadota</taxon>
        <taxon>Gammaproteobacteria</taxon>
        <taxon>Vibrionales</taxon>
        <taxon>Vibrionaceae</taxon>
        <taxon>Vibrio</taxon>
    </lineage>
</organism>